<name>A0A660L028_9BACL</name>
<dbReference type="EMBL" id="RBIJ01000003">
    <property type="protein sequence ID" value="RKQ84590.1"/>
    <property type="molecule type" value="Genomic_DNA"/>
</dbReference>
<protein>
    <submittedName>
        <fullName evidence="2">Putative membrane protein YhfC</fullName>
    </submittedName>
</protein>
<feature type="transmembrane region" description="Helical" evidence="1">
    <location>
        <begin position="243"/>
        <end position="260"/>
    </location>
</feature>
<proteinExistence type="predicted"/>
<keyword evidence="3" id="KW-1185">Reference proteome</keyword>
<organism evidence="2 3">
    <name type="scientific">Brockia lithotrophica</name>
    <dbReference type="NCBI Taxonomy" id="933949"/>
    <lineage>
        <taxon>Bacteria</taxon>
        <taxon>Bacillati</taxon>
        <taxon>Bacillota</taxon>
        <taxon>Bacilli</taxon>
        <taxon>Bacillales</taxon>
        <taxon>Bacillales Family X. Incertae Sedis</taxon>
        <taxon>Brockia</taxon>
    </lineage>
</organism>
<dbReference type="AlphaFoldDB" id="A0A660L028"/>
<comment type="caution">
    <text evidence="2">The sequence shown here is derived from an EMBL/GenBank/DDBJ whole genome shotgun (WGS) entry which is preliminary data.</text>
</comment>
<dbReference type="InterPro" id="IPR011397">
    <property type="entry name" value="YhfC"/>
</dbReference>
<gene>
    <name evidence="2" type="ORF">C7438_1079</name>
</gene>
<feature type="transmembrane region" description="Helical" evidence="1">
    <location>
        <begin position="115"/>
        <end position="138"/>
    </location>
</feature>
<evidence type="ECO:0000313" key="3">
    <source>
        <dbReference type="Proteomes" id="UP000267019"/>
    </source>
</evidence>
<feature type="transmembrane region" description="Helical" evidence="1">
    <location>
        <begin position="206"/>
        <end position="223"/>
    </location>
</feature>
<dbReference type="RefSeq" id="WP_121444349.1">
    <property type="nucleotide sequence ID" value="NZ_RBIJ01000003.1"/>
</dbReference>
<evidence type="ECO:0000313" key="2">
    <source>
        <dbReference type="EMBL" id="RKQ84590.1"/>
    </source>
</evidence>
<keyword evidence="1" id="KW-1133">Transmembrane helix</keyword>
<dbReference type="Pfam" id="PF10086">
    <property type="entry name" value="YhfC"/>
    <property type="match status" value="1"/>
</dbReference>
<feature type="transmembrane region" description="Helical" evidence="1">
    <location>
        <begin position="34"/>
        <end position="54"/>
    </location>
</feature>
<keyword evidence="1" id="KW-0812">Transmembrane</keyword>
<reference evidence="2 3" key="1">
    <citation type="submission" date="2018-10" db="EMBL/GenBank/DDBJ databases">
        <title>Genomic Encyclopedia of Type Strains, Phase IV (KMG-IV): sequencing the most valuable type-strain genomes for metagenomic binning, comparative biology and taxonomic classification.</title>
        <authorList>
            <person name="Goeker M."/>
        </authorList>
    </citation>
    <scope>NUCLEOTIDE SEQUENCE [LARGE SCALE GENOMIC DNA]</scope>
    <source>
        <strain evidence="2 3">DSM 22653</strain>
    </source>
</reference>
<dbReference type="Proteomes" id="UP000267019">
    <property type="component" value="Unassembled WGS sequence"/>
</dbReference>
<accession>A0A660L028</accession>
<keyword evidence="1" id="KW-0472">Membrane</keyword>
<sequence>MLPLPTVVTLVAVPVVVLGIFFGSALWFGRTRGFSWGAVGYGAFAYFFFTLMLGQIFTRQIFFGSLGILTAVSGGWSLLELTLLAGTLALFGILGRAGTLVLVRDRLEGSPTEALSFGIGYGGMSLLQLTFVATLWNFGRAWEIRSRLPGALSPEALWGLFPPELLRAFVESPWILAYRYGLFPLLWYVWDVALSVLLYSAVVRRRYAFVGAVLLADALARVLTRSPDVLPFAWPLAPKGGDLIWFLLFAVVLVWSVRELRTGETG</sequence>
<evidence type="ECO:0000256" key="1">
    <source>
        <dbReference type="SAM" id="Phobius"/>
    </source>
</evidence>
<feature type="transmembrane region" description="Helical" evidence="1">
    <location>
        <begin position="7"/>
        <end position="28"/>
    </location>
</feature>
<feature type="transmembrane region" description="Helical" evidence="1">
    <location>
        <begin position="177"/>
        <end position="199"/>
    </location>
</feature>